<dbReference type="Proteomes" id="UP000003042">
    <property type="component" value="Unassembled WGS sequence"/>
</dbReference>
<keyword evidence="2" id="KW-0645">Protease</keyword>
<reference evidence="2 3" key="1">
    <citation type="submission" date="2008-02" db="EMBL/GenBank/DDBJ databases">
        <title>Annotation of Escherichia albertii TW07627.</title>
        <authorList>
            <person name="Sutton G."/>
            <person name="Whittam T.S."/>
            <person name="Sebastian Y."/>
        </authorList>
    </citation>
    <scope>NUCLEOTIDE SEQUENCE [LARGE SCALE GENOMIC DNA]</scope>
    <source>
        <strain evidence="2 3">TW07627</strain>
    </source>
</reference>
<protein>
    <submittedName>
        <fullName evidence="2">Aminopeptidase YpdF</fullName>
        <ecNumber evidence="2">3.4.11.-</ecNumber>
    </submittedName>
</protein>
<sequence length="82" mass="9082">MTLLASLRDWLTEQQLDAMVLSSRQNKQPHLGISTGSGYVVISHESAHILLDSRYYADVEARTQGYQLHLLDATGDAANLLI</sequence>
<proteinExistence type="predicted"/>
<gene>
    <name evidence="2" type="ORF">ESCAB7627_1490</name>
</gene>
<dbReference type="GO" id="GO:0004177">
    <property type="term" value="F:aminopeptidase activity"/>
    <property type="evidence" value="ECO:0007669"/>
    <property type="project" value="UniProtKB-KW"/>
</dbReference>
<dbReference type="InterPro" id="IPR000587">
    <property type="entry name" value="Creatinase_N"/>
</dbReference>
<dbReference type="AlphaFoldDB" id="A0ABC9NQZ1"/>
<evidence type="ECO:0000259" key="1">
    <source>
        <dbReference type="Pfam" id="PF01321"/>
    </source>
</evidence>
<name>A0ABC9NQZ1_ESCAT</name>
<dbReference type="SUPFAM" id="SSF53092">
    <property type="entry name" value="Creatinase/prolidase N-terminal domain"/>
    <property type="match status" value="1"/>
</dbReference>
<keyword evidence="2" id="KW-0031">Aminopeptidase</keyword>
<accession>A0ABC9NQZ1</accession>
<organism evidence="2 3">
    <name type="scientific">Escherichia albertii (strain TW07627)</name>
    <dbReference type="NCBI Taxonomy" id="502347"/>
    <lineage>
        <taxon>Bacteria</taxon>
        <taxon>Pseudomonadati</taxon>
        <taxon>Pseudomonadota</taxon>
        <taxon>Gammaproteobacteria</taxon>
        <taxon>Enterobacterales</taxon>
        <taxon>Enterobacteriaceae</taxon>
        <taxon>Escherichia</taxon>
    </lineage>
</organism>
<dbReference type="EMBL" id="ABKX01000003">
    <property type="protein sequence ID" value="EDS92715.1"/>
    <property type="molecule type" value="Genomic_DNA"/>
</dbReference>
<dbReference type="InterPro" id="IPR029149">
    <property type="entry name" value="Creatin/AminoP/Spt16_N"/>
</dbReference>
<feature type="domain" description="Creatinase N-terminal" evidence="1">
    <location>
        <begin position="4"/>
        <end position="73"/>
    </location>
</feature>
<dbReference type="Pfam" id="PF01321">
    <property type="entry name" value="Creatinase_N"/>
    <property type="match status" value="1"/>
</dbReference>
<keyword evidence="2" id="KW-0378">Hydrolase</keyword>
<dbReference type="EC" id="3.4.11.-" evidence="2"/>
<evidence type="ECO:0000313" key="3">
    <source>
        <dbReference type="Proteomes" id="UP000003042"/>
    </source>
</evidence>
<comment type="caution">
    <text evidence="2">The sequence shown here is derived from an EMBL/GenBank/DDBJ whole genome shotgun (WGS) entry which is preliminary data.</text>
</comment>
<dbReference type="Gene3D" id="3.40.350.10">
    <property type="entry name" value="Creatinase/prolidase N-terminal domain"/>
    <property type="match status" value="1"/>
</dbReference>
<evidence type="ECO:0000313" key="2">
    <source>
        <dbReference type="EMBL" id="EDS92715.1"/>
    </source>
</evidence>